<evidence type="ECO:0000313" key="2">
    <source>
        <dbReference type="Proteomes" id="UP000022272"/>
    </source>
</evidence>
<dbReference type="EMBL" id="JGDM01000182">
    <property type="protein sequence ID" value="EXZ41827.1"/>
    <property type="molecule type" value="Genomic_DNA"/>
</dbReference>
<organism evidence="1 2">
    <name type="scientific">Bacteroides fragilis str. 2-F-2 #4</name>
    <dbReference type="NCBI Taxonomy" id="1339280"/>
    <lineage>
        <taxon>Bacteria</taxon>
        <taxon>Pseudomonadati</taxon>
        <taxon>Bacteroidota</taxon>
        <taxon>Bacteroidia</taxon>
        <taxon>Bacteroidales</taxon>
        <taxon>Bacteroidaceae</taxon>
        <taxon>Bacteroides</taxon>
    </lineage>
</organism>
<proteinExistence type="predicted"/>
<gene>
    <name evidence="1" type="ORF">M076_5068</name>
</gene>
<evidence type="ECO:0000313" key="1">
    <source>
        <dbReference type="EMBL" id="EXZ41827.1"/>
    </source>
</evidence>
<dbReference type="AlphaFoldDB" id="A0A015ZBU5"/>
<dbReference type="Proteomes" id="UP000022272">
    <property type="component" value="Unassembled WGS sequence"/>
</dbReference>
<name>A0A015ZBU5_BACFG</name>
<protein>
    <submittedName>
        <fullName evidence="1">Uncharacterized protein</fullName>
    </submittedName>
</protein>
<sequence>MIQLHTATFLAKLLLRRKEEFCKKYISSSRIKRDSRPLHLIKPNR</sequence>
<comment type="caution">
    <text evidence="1">The sequence shown here is derived from an EMBL/GenBank/DDBJ whole genome shotgun (WGS) entry which is preliminary data.</text>
</comment>
<reference evidence="1 2" key="1">
    <citation type="submission" date="2014-02" db="EMBL/GenBank/DDBJ databases">
        <authorList>
            <person name="Sears C."/>
            <person name="Carroll K."/>
            <person name="Sack B.R."/>
            <person name="Qadri F."/>
            <person name="Myers L.L."/>
            <person name="Chung G.-T."/>
            <person name="Escheverria P."/>
            <person name="Fraser C.M."/>
            <person name="Sadzewicz L."/>
            <person name="Shefchek K.A."/>
            <person name="Tallon L."/>
            <person name="Das S.P."/>
            <person name="Daugherty S."/>
            <person name="Mongodin E.F."/>
        </authorList>
    </citation>
    <scope>NUCLEOTIDE SEQUENCE [LARGE SCALE GENOMIC DNA]</scope>
    <source>
        <strain evidence="1 2">2-F-2 #4</strain>
    </source>
</reference>
<accession>A0A015ZBU5</accession>